<dbReference type="InterPro" id="IPR017475">
    <property type="entry name" value="EPS_sugar_tfrase"/>
</dbReference>
<evidence type="ECO:0000313" key="9">
    <source>
        <dbReference type="EMBL" id="CAA9489754.1"/>
    </source>
</evidence>
<dbReference type="NCBIfam" id="TIGR03025">
    <property type="entry name" value="EPS_sugtrans"/>
    <property type="match status" value="1"/>
</dbReference>
<feature type="domain" description="Bacterial sugar transferase" evidence="8">
    <location>
        <begin position="310"/>
        <end position="497"/>
    </location>
</feature>
<proteinExistence type="inferred from homology"/>
<evidence type="ECO:0000256" key="3">
    <source>
        <dbReference type="ARBA" id="ARBA00022679"/>
    </source>
</evidence>
<accession>A0A6J4S5H2</accession>
<evidence type="ECO:0000256" key="6">
    <source>
        <dbReference type="ARBA" id="ARBA00023136"/>
    </source>
</evidence>
<evidence type="ECO:0000259" key="8">
    <source>
        <dbReference type="Pfam" id="PF02397"/>
    </source>
</evidence>
<organism evidence="9">
    <name type="scientific">uncultured Solirubrobacteraceae bacterium</name>
    <dbReference type="NCBI Taxonomy" id="1162706"/>
    <lineage>
        <taxon>Bacteria</taxon>
        <taxon>Bacillati</taxon>
        <taxon>Actinomycetota</taxon>
        <taxon>Thermoleophilia</taxon>
        <taxon>Solirubrobacterales</taxon>
        <taxon>Solirubrobacteraceae</taxon>
        <taxon>environmental samples</taxon>
    </lineage>
</organism>
<gene>
    <name evidence="9" type="ORF">AVDCRST_MAG65-1959</name>
</gene>
<evidence type="ECO:0000256" key="7">
    <source>
        <dbReference type="SAM" id="Phobius"/>
    </source>
</evidence>
<comment type="similarity">
    <text evidence="2">Belongs to the bacterial sugar transferase family.</text>
</comment>
<keyword evidence="4 7" id="KW-0812">Transmembrane</keyword>
<name>A0A6J4S5H2_9ACTN</name>
<dbReference type="PANTHER" id="PTHR30576:SF10">
    <property type="entry name" value="SLL5057 PROTEIN"/>
    <property type="match status" value="1"/>
</dbReference>
<evidence type="ECO:0000256" key="2">
    <source>
        <dbReference type="ARBA" id="ARBA00006464"/>
    </source>
</evidence>
<feature type="transmembrane region" description="Helical" evidence="7">
    <location>
        <begin position="65"/>
        <end position="85"/>
    </location>
</feature>
<evidence type="ECO:0000256" key="5">
    <source>
        <dbReference type="ARBA" id="ARBA00022989"/>
    </source>
</evidence>
<keyword evidence="6 7" id="KW-0472">Membrane</keyword>
<evidence type="ECO:0000256" key="4">
    <source>
        <dbReference type="ARBA" id="ARBA00022692"/>
    </source>
</evidence>
<keyword evidence="5 7" id="KW-1133">Transmembrane helix</keyword>
<dbReference type="AlphaFoldDB" id="A0A6J4S5H2"/>
<feature type="transmembrane region" description="Helical" evidence="7">
    <location>
        <begin position="91"/>
        <end position="107"/>
    </location>
</feature>
<reference evidence="9" key="1">
    <citation type="submission" date="2020-02" db="EMBL/GenBank/DDBJ databases">
        <authorList>
            <person name="Meier V. D."/>
        </authorList>
    </citation>
    <scope>NUCLEOTIDE SEQUENCE</scope>
    <source>
        <strain evidence="9">AVDCRST_MAG65</strain>
    </source>
</reference>
<feature type="transmembrane region" description="Helical" evidence="7">
    <location>
        <begin position="127"/>
        <end position="147"/>
    </location>
</feature>
<comment type="subcellular location">
    <subcellularLocation>
        <location evidence="1">Membrane</location>
        <topology evidence="1">Multi-pass membrane protein</topology>
    </subcellularLocation>
</comment>
<dbReference type="Pfam" id="PF02397">
    <property type="entry name" value="Bac_transf"/>
    <property type="match status" value="1"/>
</dbReference>
<protein>
    <recommendedName>
        <fullName evidence="8">Bacterial sugar transferase domain-containing protein</fullName>
    </recommendedName>
</protein>
<dbReference type="Gene3D" id="3.40.50.720">
    <property type="entry name" value="NAD(P)-binding Rossmann-like Domain"/>
    <property type="match status" value="1"/>
</dbReference>
<feature type="transmembrane region" description="Helical" evidence="7">
    <location>
        <begin position="153"/>
        <end position="174"/>
    </location>
</feature>
<dbReference type="GO" id="GO:0016020">
    <property type="term" value="C:membrane"/>
    <property type="evidence" value="ECO:0007669"/>
    <property type="project" value="UniProtKB-SubCell"/>
</dbReference>
<sequence length="502" mass="55275">MREEVLEKLTVHQDTAGRRTPRRRRSRYSSNFSGPAFGAVRRAFPILEAPSPVEIAVREGLYRRYLGATDCLAAILAVILVTALWGHEVTLLSLAAGPLVVLMHKLAGLYDRDELVLKRSTLDEVPAILQVTVVFALVVTVLLPLITEVHFHSLQIALLWLSAFGLVIAGRIVARKAAARVAATERCLVIGDVSHAARVREKLQSSGVEATVVATLPLAGDDARAIGGPDEIRRIVRDLDIHRVIIAPVSTDSSAVVELIRIAKAVGVRVSVLPRMFEVVGSFVEFEDLDGMTMLGIRRFGLTRSSHLVKRAFDLIGASLILIAVAPVMAAMALAIRLDSRGPVFFFQTRVGRHGRHFNIIKFRSMVPDAESRKQTLRQLNEASGGLFKIVDDPRITRVGRFLRRTSLDELPQLINVVKGEMSLVGPRPLVVDEDALVHGLDRSRLHLTPGMTGPWQVLGSTRVPMNEMVAIDYLYVASWTLWTDVKILVRTVGHVFSRNGV</sequence>
<keyword evidence="3" id="KW-0808">Transferase</keyword>
<dbReference type="GO" id="GO:0016780">
    <property type="term" value="F:phosphotransferase activity, for other substituted phosphate groups"/>
    <property type="evidence" value="ECO:0007669"/>
    <property type="project" value="TreeGrafter"/>
</dbReference>
<feature type="transmembrane region" description="Helical" evidence="7">
    <location>
        <begin position="312"/>
        <end position="336"/>
    </location>
</feature>
<dbReference type="PANTHER" id="PTHR30576">
    <property type="entry name" value="COLANIC BIOSYNTHESIS UDP-GLUCOSE LIPID CARRIER TRANSFERASE"/>
    <property type="match status" value="1"/>
</dbReference>
<dbReference type="InterPro" id="IPR003362">
    <property type="entry name" value="Bact_transf"/>
</dbReference>
<evidence type="ECO:0000256" key="1">
    <source>
        <dbReference type="ARBA" id="ARBA00004141"/>
    </source>
</evidence>
<dbReference type="EMBL" id="CADCVL010000350">
    <property type="protein sequence ID" value="CAA9489754.1"/>
    <property type="molecule type" value="Genomic_DNA"/>
</dbReference>